<evidence type="ECO:0000313" key="8">
    <source>
        <dbReference type="EMBL" id="TNC26437.1"/>
    </source>
</evidence>
<feature type="domain" description="PIN" evidence="7">
    <location>
        <begin position="6"/>
        <end position="120"/>
    </location>
</feature>
<reference evidence="8 9" key="1">
    <citation type="submission" date="2019-06" db="EMBL/GenBank/DDBJ databases">
        <title>Amycolatopsis alkalitolerans sp. nov., isolated from Gastrodia elata Blume.</title>
        <authorList>
            <person name="Narsing Rao M.P."/>
            <person name="Li W.J."/>
        </authorList>
    </citation>
    <scope>NUCLEOTIDE SEQUENCE [LARGE SCALE GENOMIC DNA]</scope>
    <source>
        <strain evidence="8 9">SYSUP0005</strain>
    </source>
</reference>
<dbReference type="PANTHER" id="PTHR35901:SF1">
    <property type="entry name" value="EXONUCLEASE VAPC9"/>
    <property type="match status" value="1"/>
</dbReference>
<feature type="binding site" evidence="6">
    <location>
        <position position="97"/>
    </location>
    <ligand>
        <name>Mg(2+)</name>
        <dbReference type="ChEBI" id="CHEBI:18420"/>
    </ligand>
</feature>
<proteinExistence type="inferred from homology"/>
<evidence type="ECO:0000256" key="2">
    <source>
        <dbReference type="ARBA" id="ARBA00022722"/>
    </source>
</evidence>
<keyword evidence="1 6" id="KW-1277">Toxin-antitoxin system</keyword>
<evidence type="ECO:0000256" key="1">
    <source>
        <dbReference type="ARBA" id="ARBA00022649"/>
    </source>
</evidence>
<dbReference type="InterPro" id="IPR029060">
    <property type="entry name" value="PIN-like_dom_sf"/>
</dbReference>
<keyword evidence="9" id="KW-1185">Reference proteome</keyword>
<comment type="function">
    <text evidence="6">Toxic component of a toxin-antitoxin (TA) system. An RNase.</text>
</comment>
<dbReference type="InterPro" id="IPR044153">
    <property type="entry name" value="PIN_Pae0151-like"/>
</dbReference>
<accession>A0A5C4M6L4</accession>
<keyword evidence="6" id="KW-0800">Toxin</keyword>
<dbReference type="Pfam" id="PF01850">
    <property type="entry name" value="PIN"/>
    <property type="match status" value="1"/>
</dbReference>
<dbReference type="OrthoDB" id="4377304at2"/>
<dbReference type="GO" id="GO:0016787">
    <property type="term" value="F:hydrolase activity"/>
    <property type="evidence" value="ECO:0007669"/>
    <property type="project" value="UniProtKB-KW"/>
</dbReference>
<dbReference type="EC" id="3.1.-.-" evidence="6"/>
<feature type="binding site" evidence="6">
    <location>
        <position position="8"/>
    </location>
    <ligand>
        <name>Mg(2+)</name>
        <dbReference type="ChEBI" id="CHEBI:18420"/>
    </ligand>
</feature>
<keyword evidence="2 6" id="KW-0540">Nuclease</keyword>
<organism evidence="8 9">
    <name type="scientific">Amycolatopsis alkalitolerans</name>
    <dbReference type="NCBI Taxonomy" id="2547244"/>
    <lineage>
        <taxon>Bacteria</taxon>
        <taxon>Bacillati</taxon>
        <taxon>Actinomycetota</taxon>
        <taxon>Actinomycetes</taxon>
        <taxon>Pseudonocardiales</taxon>
        <taxon>Pseudonocardiaceae</taxon>
        <taxon>Amycolatopsis</taxon>
    </lineage>
</organism>
<evidence type="ECO:0000259" key="7">
    <source>
        <dbReference type="Pfam" id="PF01850"/>
    </source>
</evidence>
<dbReference type="Proteomes" id="UP000305546">
    <property type="component" value="Unassembled WGS sequence"/>
</dbReference>
<sequence>MTNRFVLDASAAVEVLGAQDPDPALRRRVLGGYAAAPELIDLEVLSSIRKYVRSGAMAPTTADHVIKRLGMLPVERSPHRPLVRRVWELRHAISAYDAAYIALAEELGVPVVTTDGKLARSDGHRTQIELYPAC</sequence>
<comment type="similarity">
    <text evidence="6">Belongs to the PINc/VapC protein family.</text>
</comment>
<dbReference type="EMBL" id="VDFW01000008">
    <property type="protein sequence ID" value="TNC26437.1"/>
    <property type="molecule type" value="Genomic_DNA"/>
</dbReference>
<keyword evidence="3 6" id="KW-0479">Metal-binding</keyword>
<evidence type="ECO:0000256" key="3">
    <source>
        <dbReference type="ARBA" id="ARBA00022723"/>
    </source>
</evidence>
<dbReference type="HAMAP" id="MF_00265">
    <property type="entry name" value="VapC_Nob1"/>
    <property type="match status" value="1"/>
</dbReference>
<dbReference type="InterPro" id="IPR002716">
    <property type="entry name" value="PIN_dom"/>
</dbReference>
<dbReference type="SUPFAM" id="SSF88723">
    <property type="entry name" value="PIN domain-like"/>
    <property type="match status" value="1"/>
</dbReference>
<dbReference type="PANTHER" id="PTHR35901">
    <property type="entry name" value="RIBONUCLEASE VAPC3"/>
    <property type="match status" value="1"/>
</dbReference>
<gene>
    <name evidence="6" type="primary">vapC</name>
    <name evidence="8" type="ORF">FG385_11825</name>
</gene>
<dbReference type="AlphaFoldDB" id="A0A5C4M6L4"/>
<dbReference type="RefSeq" id="WP_139096726.1">
    <property type="nucleotide sequence ID" value="NZ_VDFW01000008.1"/>
</dbReference>
<dbReference type="GO" id="GO:0004540">
    <property type="term" value="F:RNA nuclease activity"/>
    <property type="evidence" value="ECO:0007669"/>
    <property type="project" value="InterPro"/>
</dbReference>
<evidence type="ECO:0000256" key="4">
    <source>
        <dbReference type="ARBA" id="ARBA00022801"/>
    </source>
</evidence>
<dbReference type="GO" id="GO:0090729">
    <property type="term" value="F:toxin activity"/>
    <property type="evidence" value="ECO:0007669"/>
    <property type="project" value="UniProtKB-KW"/>
</dbReference>
<evidence type="ECO:0000313" key="9">
    <source>
        <dbReference type="Proteomes" id="UP000305546"/>
    </source>
</evidence>
<name>A0A5C4M6L4_9PSEU</name>
<dbReference type="CDD" id="cd09873">
    <property type="entry name" value="PIN_Pae0151-like"/>
    <property type="match status" value="1"/>
</dbReference>
<dbReference type="Gene3D" id="3.40.50.1010">
    <property type="entry name" value="5'-nuclease"/>
    <property type="match status" value="1"/>
</dbReference>
<dbReference type="InterPro" id="IPR022907">
    <property type="entry name" value="VapC_family"/>
</dbReference>
<evidence type="ECO:0000256" key="5">
    <source>
        <dbReference type="ARBA" id="ARBA00022842"/>
    </source>
</evidence>
<comment type="caution">
    <text evidence="8">The sequence shown here is derived from an EMBL/GenBank/DDBJ whole genome shotgun (WGS) entry which is preliminary data.</text>
</comment>
<keyword evidence="4 6" id="KW-0378">Hydrolase</keyword>
<keyword evidence="5 6" id="KW-0460">Magnesium</keyword>
<evidence type="ECO:0000256" key="6">
    <source>
        <dbReference type="HAMAP-Rule" id="MF_00265"/>
    </source>
</evidence>
<dbReference type="InterPro" id="IPR051619">
    <property type="entry name" value="TypeII_TA_RNase_PINc/VapC"/>
</dbReference>
<dbReference type="GO" id="GO:0000287">
    <property type="term" value="F:magnesium ion binding"/>
    <property type="evidence" value="ECO:0007669"/>
    <property type="project" value="UniProtKB-UniRule"/>
</dbReference>
<protein>
    <recommendedName>
        <fullName evidence="6">Ribonuclease VapC</fullName>
        <shortName evidence="6">RNase VapC</shortName>
        <ecNumber evidence="6">3.1.-.-</ecNumber>
    </recommendedName>
    <alternativeName>
        <fullName evidence="6">Toxin VapC</fullName>
    </alternativeName>
</protein>
<comment type="cofactor">
    <cofactor evidence="6">
        <name>Mg(2+)</name>
        <dbReference type="ChEBI" id="CHEBI:18420"/>
    </cofactor>
</comment>